<dbReference type="AlphaFoldDB" id="A0A023B1Q0"/>
<keyword evidence="4 10" id="KW-0436">Ligase</keyword>
<evidence type="ECO:0000256" key="9">
    <source>
        <dbReference type="ARBA" id="ARBA00032122"/>
    </source>
</evidence>
<accession>A0A023B1Q0</accession>
<dbReference type="InterPro" id="IPR014746">
    <property type="entry name" value="Gln_synth/guanido_kin_cat_dom"/>
</dbReference>
<gene>
    <name evidence="11" type="ORF">GNI_128330</name>
</gene>
<evidence type="ECO:0000256" key="10">
    <source>
        <dbReference type="RuleBase" id="RU367135"/>
    </source>
</evidence>
<keyword evidence="12" id="KW-1185">Reference proteome</keyword>
<dbReference type="EC" id="6.3.2.2" evidence="3 10"/>
<sequence length="826" mass="92885">MGFLEVGRPIPWEALSLDVMKKVKRDGLLQLLHVWLLNRTREDTNLYWGDEQEMTMVYLDAERREAKLIVEAPEVLTELRRREATGEWDRSLMCCKQLFLVREKKTFLRSAEWHPEFGNHMIEATPSPPYALSVEGVTDVEESMMSRRLKIQSVLQSLYGNKAFVMSMPAFPLLGVTSSHLDVTSPVEAVDLTHLGGSDALRIADYIWNPGNRHNLADFLEGSVGIPKCLPNPHPRFPTLVHNVNTRRGTKVSSLIKAFEDAYTFETPRCTSGSCSTACSLGSGKLGSSSFGSENSPEFNTPVRSCSKVVSSEASTPATGTSTVRTSRKERVEGSVWELSKDLEEFGSRADISDLSRHTRLPVKGFIYQDCFAYGMSQCCLQATFGCPNVSMARHLYDQMVVFAPIFLAISAGTPALSGLVSDLDCRWRVLEQTCDCRTDAELSTLKQSRYGCAPMFIADHSFLDEHDSLFNDQLLEHNEEAYDTLSRFMDQRLALHFATLWTRDPLVIFEDKIDIDNTTRTDHFENIQSTNWNTVRFKPPPPSPDGSTLPYIGWRVELRTPESQLTDFENAAIACISSLIALAIIRSGLPRPADENLSEENAAGDSLREDSWMFYMPISQVRENMMTAHKRHACTSEKFWFPCPADPLVTKQWTLRTIMLDRECGILSKLDRFVSKEWRAQRCSNQAVDTYRLYSNFVRQRVLGQVPTNAVDLRAKLTSHEDYQSDSVVTHSMNYDVCKHAVLTGFNVQTNAQQPALGHIYASSSRTCPQSIPICSASPVIKQLATLGTAVLPERVYFLEDKPNTTDTHLDATSQPEEPLIQSCL</sequence>
<protein>
    <recommendedName>
        <fullName evidence="3 10">Glutamate--cysteine ligase</fullName>
        <ecNumber evidence="3 10">6.3.2.2</ecNumber>
    </recommendedName>
    <alternativeName>
        <fullName evidence="9 10">Gamma-ECS</fullName>
    </alternativeName>
    <alternativeName>
        <fullName evidence="8 10">Gamma-glutamylcysteine synthetase</fullName>
    </alternativeName>
</protein>
<dbReference type="VEuPathDB" id="CryptoDB:GNI_128330"/>
<proteinExistence type="inferred from homology"/>
<dbReference type="EMBL" id="AFNH02000958">
    <property type="protein sequence ID" value="EZG48821.1"/>
    <property type="molecule type" value="Genomic_DNA"/>
</dbReference>
<comment type="catalytic activity">
    <reaction evidence="10">
        <text>L-cysteine + L-glutamate + ATP = gamma-L-glutamyl-L-cysteine + ADP + phosphate + H(+)</text>
        <dbReference type="Rhea" id="RHEA:13285"/>
        <dbReference type="ChEBI" id="CHEBI:15378"/>
        <dbReference type="ChEBI" id="CHEBI:29985"/>
        <dbReference type="ChEBI" id="CHEBI:30616"/>
        <dbReference type="ChEBI" id="CHEBI:35235"/>
        <dbReference type="ChEBI" id="CHEBI:43474"/>
        <dbReference type="ChEBI" id="CHEBI:58173"/>
        <dbReference type="ChEBI" id="CHEBI:456216"/>
        <dbReference type="EC" id="6.3.2.2"/>
    </reaction>
</comment>
<comment type="caution">
    <text evidence="11">The sequence shown here is derived from an EMBL/GenBank/DDBJ whole genome shotgun (WGS) entry which is preliminary data.</text>
</comment>
<dbReference type="Proteomes" id="UP000019763">
    <property type="component" value="Unassembled WGS sequence"/>
</dbReference>
<organism evidence="11 12">
    <name type="scientific">Gregarina niphandrodes</name>
    <name type="common">Septate eugregarine</name>
    <dbReference type="NCBI Taxonomy" id="110365"/>
    <lineage>
        <taxon>Eukaryota</taxon>
        <taxon>Sar</taxon>
        <taxon>Alveolata</taxon>
        <taxon>Apicomplexa</taxon>
        <taxon>Conoidasida</taxon>
        <taxon>Gregarinasina</taxon>
        <taxon>Eugregarinorida</taxon>
        <taxon>Gregarinidae</taxon>
        <taxon>Gregarina</taxon>
    </lineage>
</organism>
<evidence type="ECO:0000256" key="2">
    <source>
        <dbReference type="ARBA" id="ARBA00008100"/>
    </source>
</evidence>
<dbReference type="UniPathway" id="UPA00142">
    <property type="reaction ID" value="UER00209"/>
</dbReference>
<keyword evidence="5 10" id="KW-0317">Glutathione biosynthesis</keyword>
<keyword evidence="6 10" id="KW-0547">Nucleotide-binding</keyword>
<dbReference type="OrthoDB" id="7939818at2759"/>
<keyword evidence="7 10" id="KW-0067">ATP-binding</keyword>
<name>A0A023B1Q0_GRENI</name>
<evidence type="ECO:0000313" key="11">
    <source>
        <dbReference type="EMBL" id="EZG48821.1"/>
    </source>
</evidence>
<dbReference type="InterPro" id="IPR004308">
    <property type="entry name" value="GCS"/>
</dbReference>
<comment type="similarity">
    <text evidence="2 10">Belongs to the glutamate--cysteine ligase type 3 family.</text>
</comment>
<evidence type="ECO:0000256" key="4">
    <source>
        <dbReference type="ARBA" id="ARBA00022598"/>
    </source>
</evidence>
<evidence type="ECO:0000256" key="5">
    <source>
        <dbReference type="ARBA" id="ARBA00022684"/>
    </source>
</evidence>
<dbReference type="GeneID" id="22914494"/>
<dbReference type="RefSeq" id="XP_011132073.1">
    <property type="nucleotide sequence ID" value="XM_011133771.1"/>
</dbReference>
<dbReference type="PANTHER" id="PTHR11164">
    <property type="entry name" value="GLUTAMATE CYSTEINE LIGASE"/>
    <property type="match status" value="1"/>
</dbReference>
<dbReference type="Gene3D" id="3.30.590.50">
    <property type="match status" value="2"/>
</dbReference>
<dbReference type="OMA" id="ATWMRRF"/>
<dbReference type="Gene3D" id="1.10.8.960">
    <property type="match status" value="1"/>
</dbReference>
<dbReference type="GO" id="GO:0004357">
    <property type="term" value="F:glutamate-cysteine ligase activity"/>
    <property type="evidence" value="ECO:0007669"/>
    <property type="project" value="UniProtKB-UniRule"/>
</dbReference>
<evidence type="ECO:0000256" key="1">
    <source>
        <dbReference type="ARBA" id="ARBA00005006"/>
    </source>
</evidence>
<dbReference type="Pfam" id="PF03074">
    <property type="entry name" value="GCS"/>
    <property type="match status" value="2"/>
</dbReference>
<evidence type="ECO:0000256" key="7">
    <source>
        <dbReference type="ARBA" id="ARBA00022840"/>
    </source>
</evidence>
<evidence type="ECO:0000313" key="12">
    <source>
        <dbReference type="Proteomes" id="UP000019763"/>
    </source>
</evidence>
<dbReference type="GO" id="GO:0005524">
    <property type="term" value="F:ATP binding"/>
    <property type="evidence" value="ECO:0007669"/>
    <property type="project" value="UniProtKB-UniRule"/>
</dbReference>
<evidence type="ECO:0000256" key="6">
    <source>
        <dbReference type="ARBA" id="ARBA00022741"/>
    </source>
</evidence>
<dbReference type="SUPFAM" id="SSF55931">
    <property type="entry name" value="Glutamine synthetase/guanido kinase"/>
    <property type="match status" value="1"/>
</dbReference>
<evidence type="ECO:0000256" key="8">
    <source>
        <dbReference type="ARBA" id="ARBA00030585"/>
    </source>
</evidence>
<evidence type="ECO:0000256" key="3">
    <source>
        <dbReference type="ARBA" id="ARBA00012220"/>
    </source>
</evidence>
<reference evidence="11" key="1">
    <citation type="submission" date="2013-12" db="EMBL/GenBank/DDBJ databases">
        <authorList>
            <person name="Omoto C.K."/>
            <person name="Sibley D."/>
            <person name="Venepally P."/>
            <person name="Hadjithomas M."/>
            <person name="Karamycheva S."/>
            <person name="Brunk B."/>
            <person name="Roos D."/>
            <person name="Caler E."/>
            <person name="Lorenzi H."/>
        </authorList>
    </citation>
    <scope>NUCLEOTIDE SEQUENCE</scope>
</reference>
<dbReference type="GO" id="GO:0006750">
    <property type="term" value="P:glutathione biosynthetic process"/>
    <property type="evidence" value="ECO:0007669"/>
    <property type="project" value="UniProtKB-UniRule"/>
</dbReference>
<comment type="pathway">
    <text evidence="1 10">Sulfur metabolism; glutathione biosynthesis; glutathione from L-cysteine and L-glutamate: step 1/2.</text>
</comment>
<dbReference type="PANTHER" id="PTHR11164:SF0">
    <property type="entry name" value="GLUTAMATE--CYSTEINE LIGASE CATALYTIC SUBUNIT"/>
    <property type="match status" value="1"/>
</dbReference>
<dbReference type="eggNOG" id="KOG3754">
    <property type="taxonomic scope" value="Eukaryota"/>
</dbReference>